<dbReference type="OrthoDB" id="2065409at2"/>
<accession>A0A0M0ED62</accession>
<dbReference type="Gene3D" id="3.30.420.10">
    <property type="entry name" value="Ribonuclease H-like superfamily/Ribonuclease H"/>
    <property type="match status" value="1"/>
</dbReference>
<evidence type="ECO:0000259" key="5">
    <source>
        <dbReference type="PROSITE" id="PS50531"/>
    </source>
</evidence>
<dbReference type="InterPro" id="IPR036397">
    <property type="entry name" value="RNaseH_sf"/>
</dbReference>
<evidence type="ECO:0000313" key="7">
    <source>
        <dbReference type="EMBL" id="KON62886.1"/>
    </source>
</evidence>
<name>A0A0M0ED62_KOMEU</name>
<dbReference type="Proteomes" id="UP000037566">
    <property type="component" value="Unassembled WGS sequence"/>
</dbReference>
<evidence type="ECO:0000259" key="6">
    <source>
        <dbReference type="PROSITE" id="PS50994"/>
    </source>
</evidence>
<dbReference type="Pfam" id="PF00665">
    <property type="entry name" value="rve"/>
    <property type="match status" value="1"/>
</dbReference>
<dbReference type="STRING" id="33995.KOEU_36290"/>
<evidence type="ECO:0000256" key="3">
    <source>
        <dbReference type="ARBA" id="ARBA00023125"/>
    </source>
</evidence>
<gene>
    <name evidence="7" type="ORF">KOEU_36290</name>
</gene>
<dbReference type="InterPro" id="IPR054353">
    <property type="entry name" value="IstA-like_C"/>
</dbReference>
<evidence type="ECO:0000313" key="8">
    <source>
        <dbReference type="Proteomes" id="UP000037566"/>
    </source>
</evidence>
<sequence>MIGLREVVLIQELKRQGLSISAIARQTGLDRKTVKKYLANGLETPAYAPRKPVASAAEPYRTYLLERMASYPGLSSRRLHREIRDMGYDGAYSSLTEYLRQIRPPLPRPYERRFETGAGVQAQVDFAEFQTVFTGEPGIVRKVWLFSMVLGHSRWLWGRFCPNQGLETVMRCHIAAFEAMAGCCTEILYDRMKTAVIGEDDAGVVTYNASLVALLAHYGSAPRACQPYRAKTKGKVERPFRYIRQDFFLGRSFHDLDDLNAQFDVWRADIANARAHATTGRIVQEHFAQEQPHLHPLPALRYDAVLSVERRISREGMVAVAGNYYSVPDTARRRVVEIQHHTHEVLIFEEGKLIARHPVLEGKNRKRIEPGHRKAPPVQHAEMLPTTPAVPILQRPLAFYGAVGERLANINAKGTA</sequence>
<keyword evidence="3" id="KW-0238">DNA-binding</keyword>
<dbReference type="Pfam" id="PF22483">
    <property type="entry name" value="Mu-transpos_C_2"/>
    <property type="match status" value="1"/>
</dbReference>
<organism evidence="7 8">
    <name type="scientific">Komagataeibacter europaeus</name>
    <name type="common">Gluconacetobacter europaeus</name>
    <dbReference type="NCBI Taxonomy" id="33995"/>
    <lineage>
        <taxon>Bacteria</taxon>
        <taxon>Pseudomonadati</taxon>
        <taxon>Pseudomonadota</taxon>
        <taxon>Alphaproteobacteria</taxon>
        <taxon>Acetobacterales</taxon>
        <taxon>Acetobacteraceae</taxon>
        <taxon>Komagataeibacter</taxon>
    </lineage>
</organism>
<feature type="domain" description="HTH IS21-type" evidence="5">
    <location>
        <begin position="5"/>
        <end position="68"/>
    </location>
</feature>
<evidence type="ECO:0000256" key="1">
    <source>
        <dbReference type="ARBA" id="ARBA00009277"/>
    </source>
</evidence>
<dbReference type="PROSITE" id="PS50531">
    <property type="entry name" value="HTH_IS21"/>
    <property type="match status" value="1"/>
</dbReference>
<dbReference type="GO" id="GO:0032196">
    <property type="term" value="P:transposition"/>
    <property type="evidence" value="ECO:0007669"/>
    <property type="project" value="UniProtKB-KW"/>
</dbReference>
<protein>
    <submittedName>
        <fullName evidence="7">Integrase core domain protein</fullName>
    </submittedName>
</protein>
<comment type="caution">
    <text evidence="7">The sequence shown here is derived from an EMBL/GenBank/DDBJ whole genome shotgun (WGS) entry which is preliminary data.</text>
</comment>
<dbReference type="Gene3D" id="1.10.10.60">
    <property type="entry name" value="Homeodomain-like"/>
    <property type="match status" value="1"/>
</dbReference>
<dbReference type="PANTHER" id="PTHR35004:SF6">
    <property type="entry name" value="TRANSPOSASE"/>
    <property type="match status" value="1"/>
</dbReference>
<dbReference type="GO" id="GO:0003677">
    <property type="term" value="F:DNA binding"/>
    <property type="evidence" value="ECO:0007669"/>
    <property type="project" value="UniProtKB-KW"/>
</dbReference>
<dbReference type="PATRIC" id="fig|33995.3.peg.4023"/>
<dbReference type="InterPro" id="IPR012337">
    <property type="entry name" value="RNaseH-like_sf"/>
</dbReference>
<dbReference type="SUPFAM" id="SSF53098">
    <property type="entry name" value="Ribonuclease H-like"/>
    <property type="match status" value="1"/>
</dbReference>
<keyword evidence="4" id="KW-0233">DNA recombination</keyword>
<dbReference type="PROSITE" id="PS50994">
    <property type="entry name" value="INTEGRASE"/>
    <property type="match status" value="1"/>
</dbReference>
<dbReference type="GeneID" id="85023765"/>
<feature type="domain" description="Integrase catalytic" evidence="6">
    <location>
        <begin position="103"/>
        <end position="291"/>
    </location>
</feature>
<dbReference type="PANTHER" id="PTHR35004">
    <property type="entry name" value="TRANSPOSASE RV3428C-RELATED"/>
    <property type="match status" value="1"/>
</dbReference>
<dbReference type="EMBL" id="LHUQ01000057">
    <property type="protein sequence ID" value="KON62886.1"/>
    <property type="molecule type" value="Genomic_DNA"/>
</dbReference>
<dbReference type="NCBIfam" id="NF033546">
    <property type="entry name" value="transpos_IS21"/>
    <property type="match status" value="1"/>
</dbReference>
<evidence type="ECO:0000256" key="4">
    <source>
        <dbReference type="ARBA" id="ARBA00023172"/>
    </source>
</evidence>
<comment type="similarity">
    <text evidence="1">Belongs to the transposase IS21/IS408/IS1162 family.</text>
</comment>
<dbReference type="AlphaFoldDB" id="A0A0M0ED62"/>
<dbReference type="InterPro" id="IPR017894">
    <property type="entry name" value="HTH_IS21_transposase_type"/>
</dbReference>
<dbReference type="GO" id="GO:0006310">
    <property type="term" value="P:DNA recombination"/>
    <property type="evidence" value="ECO:0007669"/>
    <property type="project" value="UniProtKB-KW"/>
</dbReference>
<keyword evidence="2" id="KW-0815">Transposition</keyword>
<proteinExistence type="inferred from homology"/>
<dbReference type="GO" id="GO:0015074">
    <property type="term" value="P:DNA integration"/>
    <property type="evidence" value="ECO:0007669"/>
    <property type="project" value="InterPro"/>
</dbReference>
<reference evidence="7" key="1">
    <citation type="submission" date="2015-08" db="EMBL/GenBank/DDBJ databases">
        <title>Draft genome sequence of Komagataeibacter europaeus CECT 8546 a cellulose producer strain from vinegar produced by the traditional method.</title>
        <authorList>
            <person name="Poehlein A."/>
            <person name="Valera M.J."/>
            <person name="Haack F.S."/>
            <person name="Mas A."/>
            <person name="Daniel R."/>
            <person name="Streit W.R."/>
            <person name="Mateo E."/>
        </authorList>
    </citation>
    <scope>NUCLEOTIDE SEQUENCE [LARGE SCALE GENOMIC DNA]</scope>
    <source>
        <strain evidence="7">CECT 8546</strain>
    </source>
</reference>
<keyword evidence="8" id="KW-1185">Reference proteome</keyword>
<dbReference type="RefSeq" id="WP_007396168.1">
    <property type="nucleotide sequence ID" value="NZ_LHUQ01000057.1"/>
</dbReference>
<dbReference type="InterPro" id="IPR001584">
    <property type="entry name" value="Integrase_cat-core"/>
</dbReference>
<evidence type="ECO:0000256" key="2">
    <source>
        <dbReference type="ARBA" id="ARBA00022578"/>
    </source>
</evidence>